<feature type="region of interest" description="Disordered" evidence="5">
    <location>
        <begin position="121"/>
        <end position="190"/>
    </location>
</feature>
<evidence type="ECO:0000256" key="2">
    <source>
        <dbReference type="ARBA" id="ARBA00022771"/>
    </source>
</evidence>
<dbReference type="SMART" id="SM00184">
    <property type="entry name" value="RING"/>
    <property type="match status" value="2"/>
</dbReference>
<dbReference type="OrthoDB" id="8062037at2759"/>
<dbReference type="InterPro" id="IPR001841">
    <property type="entry name" value="Znf_RING"/>
</dbReference>
<evidence type="ECO:0000256" key="3">
    <source>
        <dbReference type="ARBA" id="ARBA00022833"/>
    </source>
</evidence>
<evidence type="ECO:0000256" key="4">
    <source>
        <dbReference type="PROSITE-ProRule" id="PRU00175"/>
    </source>
</evidence>
<dbReference type="Gene3D" id="3.30.40.10">
    <property type="entry name" value="Zinc/RING finger domain, C3HC4 (zinc finger)"/>
    <property type="match status" value="1"/>
</dbReference>
<dbReference type="InterPro" id="IPR013083">
    <property type="entry name" value="Znf_RING/FYVE/PHD"/>
</dbReference>
<dbReference type="Proteomes" id="UP000499080">
    <property type="component" value="Unassembled WGS sequence"/>
</dbReference>
<comment type="caution">
    <text evidence="7">The sequence shown here is derived from an EMBL/GenBank/DDBJ whole genome shotgun (WGS) entry which is preliminary data.</text>
</comment>
<evidence type="ECO:0000313" key="8">
    <source>
        <dbReference type="Proteomes" id="UP000499080"/>
    </source>
</evidence>
<protein>
    <recommendedName>
        <fullName evidence="6">RING-type domain-containing protein</fullName>
    </recommendedName>
</protein>
<feature type="domain" description="RING-type" evidence="6">
    <location>
        <begin position="63"/>
        <end position="101"/>
    </location>
</feature>
<evidence type="ECO:0000259" key="6">
    <source>
        <dbReference type="PROSITE" id="PS50089"/>
    </source>
</evidence>
<dbReference type="GO" id="GO:0008270">
    <property type="term" value="F:zinc ion binding"/>
    <property type="evidence" value="ECO:0007669"/>
    <property type="project" value="UniProtKB-KW"/>
</dbReference>
<accession>A0A4Y2G3P8</accession>
<proteinExistence type="predicted"/>
<name>A0A4Y2G3P8_ARAVE</name>
<dbReference type="PANTHER" id="PTHR45798">
    <property type="entry name" value="RING-H2 FINGER PROTEIN ATL61-RELATED-RELATED"/>
    <property type="match status" value="1"/>
</dbReference>
<organism evidence="7 8">
    <name type="scientific">Araneus ventricosus</name>
    <name type="common">Orbweaver spider</name>
    <name type="synonym">Epeira ventricosa</name>
    <dbReference type="NCBI Taxonomy" id="182803"/>
    <lineage>
        <taxon>Eukaryota</taxon>
        <taxon>Metazoa</taxon>
        <taxon>Ecdysozoa</taxon>
        <taxon>Arthropoda</taxon>
        <taxon>Chelicerata</taxon>
        <taxon>Arachnida</taxon>
        <taxon>Araneae</taxon>
        <taxon>Araneomorphae</taxon>
        <taxon>Entelegynae</taxon>
        <taxon>Araneoidea</taxon>
        <taxon>Araneidae</taxon>
        <taxon>Araneus</taxon>
    </lineage>
</organism>
<dbReference type="EMBL" id="BGPR01001139">
    <property type="protein sequence ID" value="GBM46484.1"/>
    <property type="molecule type" value="Genomic_DNA"/>
</dbReference>
<gene>
    <name evidence="7" type="ORF">AVEN_78879_1</name>
</gene>
<keyword evidence="2 4" id="KW-0863">Zinc-finger</keyword>
<dbReference type="PROSITE" id="PS50089">
    <property type="entry name" value="ZF_RING_2"/>
    <property type="match status" value="2"/>
</dbReference>
<feature type="compositionally biased region" description="Basic and acidic residues" evidence="5">
    <location>
        <begin position="145"/>
        <end position="190"/>
    </location>
</feature>
<dbReference type="SUPFAM" id="SSF57850">
    <property type="entry name" value="RING/U-box"/>
    <property type="match status" value="2"/>
</dbReference>
<dbReference type="AlphaFoldDB" id="A0A4Y2G3P8"/>
<keyword evidence="8" id="KW-1185">Reference proteome</keyword>
<evidence type="ECO:0000256" key="1">
    <source>
        <dbReference type="ARBA" id="ARBA00022723"/>
    </source>
</evidence>
<keyword evidence="1" id="KW-0479">Metal-binding</keyword>
<evidence type="ECO:0000313" key="7">
    <source>
        <dbReference type="EMBL" id="GBM46484.1"/>
    </source>
</evidence>
<feature type="domain" description="RING-type" evidence="6">
    <location>
        <begin position="8"/>
        <end position="47"/>
    </location>
</feature>
<reference evidence="7 8" key="1">
    <citation type="journal article" date="2019" name="Sci. Rep.">
        <title>Orb-weaving spider Araneus ventricosus genome elucidates the spidroin gene catalogue.</title>
        <authorList>
            <person name="Kono N."/>
            <person name="Nakamura H."/>
            <person name="Ohtoshi R."/>
            <person name="Moran D.A.P."/>
            <person name="Shinohara A."/>
            <person name="Yoshida Y."/>
            <person name="Fujiwara M."/>
            <person name="Mori M."/>
            <person name="Tomita M."/>
            <person name="Arakawa K."/>
        </authorList>
    </citation>
    <scope>NUCLEOTIDE SEQUENCE [LARGE SCALE GENOMIC DNA]</scope>
</reference>
<keyword evidence="3" id="KW-0862">Zinc</keyword>
<dbReference type="InterPro" id="IPR052788">
    <property type="entry name" value="RING-type_E3_ligase_ATL"/>
</dbReference>
<sequence length="190" mass="22271">MNLEEIICVLCNKNWEYDDFVRGWPCSHKAHIKCIKKWSATLCFVCRNGGRDLIVERESLFMCMKCGELEDGEGISVLDCTHRYHTVCLQTYQKKLCPGCHGIRNAITDEGRIYHDRNVRAAGAQMPQGPRRNERRVDNGSQNVERQEMPEEADDHRNKRRMNDVDVLNERREEVDEPDTKKWRSECRLS</sequence>
<dbReference type="PANTHER" id="PTHR45798:SF97">
    <property type="entry name" value="ALCOHOL-SENSITIVE RING FINGER PROTEIN 1"/>
    <property type="match status" value="1"/>
</dbReference>
<evidence type="ECO:0000256" key="5">
    <source>
        <dbReference type="SAM" id="MobiDB-lite"/>
    </source>
</evidence>